<proteinExistence type="predicted"/>
<evidence type="ECO:0000256" key="1">
    <source>
        <dbReference type="SAM" id="Phobius"/>
    </source>
</evidence>
<dbReference type="InterPro" id="IPR048447">
    <property type="entry name" value="DUF1980_C"/>
</dbReference>
<dbReference type="InterPro" id="IPR015402">
    <property type="entry name" value="DUF1980"/>
</dbReference>
<name>A0ABS2HCY1_9BACL</name>
<sequence length="296" mass="32816">MNYPRLIRRHYLARSLILLGLALFIAHLARSGALHYYIGPRMEPLIRFCPIPLAVMAVCLAYQALFQPSSALCDCERPLSVSRWKNGTVYGLFLLPLLLGTLLPNQALGSSAAAKKGMSLTSPLLASERLEELFRAPDPYNVEFAELAKRLYPQAVVEVKPEIFSETIGAIELFAEEFRGKKVKLSGFVYQEPGRQDGQGNAGELILGRFLVLCCTADSAPFGLVVTSDQPLEGLAKDTWLEVEGVIEPQIRQGKAIITVKAERIWEIPRPQTPYVYPSEDSVKAWENLSEAEPAK</sequence>
<feature type="transmembrane region" description="Helical" evidence="1">
    <location>
        <begin position="45"/>
        <end position="66"/>
    </location>
</feature>
<dbReference type="Proteomes" id="UP001516620">
    <property type="component" value="Unassembled WGS sequence"/>
</dbReference>
<dbReference type="RefSeq" id="WP_193415453.1">
    <property type="nucleotide sequence ID" value="NZ_JADCNN020000025.1"/>
</dbReference>
<dbReference type="Pfam" id="PF21537">
    <property type="entry name" value="DUF1980_C"/>
    <property type="match status" value="1"/>
</dbReference>
<feature type="domain" description="DUF1980" evidence="3">
    <location>
        <begin position="138"/>
        <end position="278"/>
    </location>
</feature>
<dbReference type="InterPro" id="IPR052955">
    <property type="entry name" value="UPF0703_membrane_permease"/>
</dbReference>
<evidence type="ECO:0000313" key="5">
    <source>
        <dbReference type="Proteomes" id="UP001516620"/>
    </source>
</evidence>
<evidence type="ECO:0000259" key="2">
    <source>
        <dbReference type="Pfam" id="PF09323"/>
    </source>
</evidence>
<feature type="transmembrane region" description="Helical" evidence="1">
    <location>
        <begin position="87"/>
        <end position="104"/>
    </location>
</feature>
<dbReference type="Pfam" id="PF09323">
    <property type="entry name" value="DUF1980"/>
    <property type="match status" value="1"/>
</dbReference>
<feature type="transmembrane region" description="Helical" evidence="1">
    <location>
        <begin position="12"/>
        <end position="33"/>
    </location>
</feature>
<dbReference type="PANTHER" id="PTHR40047:SF1">
    <property type="entry name" value="UPF0703 PROTEIN YCGQ"/>
    <property type="match status" value="1"/>
</dbReference>
<dbReference type="EMBL" id="JADCNN020000025">
    <property type="protein sequence ID" value="MBM6997934.1"/>
    <property type="molecule type" value="Genomic_DNA"/>
</dbReference>
<keyword evidence="1" id="KW-0812">Transmembrane</keyword>
<keyword evidence="5" id="KW-1185">Reference proteome</keyword>
<dbReference type="InterPro" id="IPR048493">
    <property type="entry name" value="DUF1980_N"/>
</dbReference>
<protein>
    <submittedName>
        <fullName evidence="4">TIGR03943 family protein</fullName>
    </submittedName>
</protein>
<keyword evidence="1" id="KW-0472">Membrane</keyword>
<keyword evidence="1" id="KW-1133">Transmembrane helix</keyword>
<organism evidence="4 5">
    <name type="scientific">Paenibacillus rhizolycopersici</name>
    <dbReference type="NCBI Taxonomy" id="2780073"/>
    <lineage>
        <taxon>Bacteria</taxon>
        <taxon>Bacillati</taxon>
        <taxon>Bacillota</taxon>
        <taxon>Bacilli</taxon>
        <taxon>Bacillales</taxon>
        <taxon>Paenibacillaceae</taxon>
        <taxon>Paenibacillus</taxon>
    </lineage>
</organism>
<gene>
    <name evidence="4" type="ORF">IM700_019900</name>
</gene>
<feature type="domain" description="DUF1980" evidence="2">
    <location>
        <begin position="14"/>
        <end position="118"/>
    </location>
</feature>
<evidence type="ECO:0000259" key="3">
    <source>
        <dbReference type="Pfam" id="PF21537"/>
    </source>
</evidence>
<dbReference type="NCBIfam" id="TIGR03943">
    <property type="entry name" value="TIGR03943 family putative permease subunit"/>
    <property type="match status" value="1"/>
</dbReference>
<accession>A0ABS2HCY1</accession>
<evidence type="ECO:0000313" key="4">
    <source>
        <dbReference type="EMBL" id="MBM6997934.1"/>
    </source>
</evidence>
<comment type="caution">
    <text evidence="4">The sequence shown here is derived from an EMBL/GenBank/DDBJ whole genome shotgun (WGS) entry which is preliminary data.</text>
</comment>
<dbReference type="PANTHER" id="PTHR40047">
    <property type="entry name" value="UPF0703 PROTEIN YCGQ"/>
    <property type="match status" value="1"/>
</dbReference>
<reference evidence="4 5" key="1">
    <citation type="submission" date="2021-01" db="EMBL/GenBank/DDBJ databases">
        <title>Paenibacillus sp.nov. isolated from the rhizosphere soil of tomato plant.</title>
        <authorList>
            <person name="Thin K.K."/>
            <person name="Zhang X."/>
            <person name="He S."/>
        </authorList>
    </citation>
    <scope>NUCLEOTIDE SEQUENCE [LARGE SCALE GENOMIC DNA]</scope>
    <source>
        <strain evidence="4 5">DXFW5</strain>
    </source>
</reference>